<dbReference type="SMART" id="SM00220">
    <property type="entry name" value="S_TKc"/>
    <property type="match status" value="1"/>
</dbReference>
<evidence type="ECO:0000313" key="14">
    <source>
        <dbReference type="EMBL" id="KAF7819798.1"/>
    </source>
</evidence>
<comment type="catalytic activity">
    <reaction evidence="8">
        <text>L-threonyl-[protein] + ATP = O-phospho-L-threonyl-[protein] + ADP + H(+)</text>
        <dbReference type="Rhea" id="RHEA:46608"/>
        <dbReference type="Rhea" id="RHEA-COMP:11060"/>
        <dbReference type="Rhea" id="RHEA-COMP:11605"/>
        <dbReference type="ChEBI" id="CHEBI:15378"/>
        <dbReference type="ChEBI" id="CHEBI:30013"/>
        <dbReference type="ChEBI" id="CHEBI:30616"/>
        <dbReference type="ChEBI" id="CHEBI:61977"/>
        <dbReference type="ChEBI" id="CHEBI:456216"/>
        <dbReference type="EC" id="2.7.11.22"/>
    </reaction>
</comment>
<dbReference type="GO" id="GO:0005524">
    <property type="term" value="F:ATP binding"/>
    <property type="evidence" value="ECO:0007669"/>
    <property type="project" value="UniProtKB-UniRule"/>
</dbReference>
<organism evidence="14 15">
    <name type="scientific">Senna tora</name>
    <dbReference type="NCBI Taxonomy" id="362788"/>
    <lineage>
        <taxon>Eukaryota</taxon>
        <taxon>Viridiplantae</taxon>
        <taxon>Streptophyta</taxon>
        <taxon>Embryophyta</taxon>
        <taxon>Tracheophyta</taxon>
        <taxon>Spermatophyta</taxon>
        <taxon>Magnoliopsida</taxon>
        <taxon>eudicotyledons</taxon>
        <taxon>Gunneridae</taxon>
        <taxon>Pentapetalae</taxon>
        <taxon>rosids</taxon>
        <taxon>fabids</taxon>
        <taxon>Fabales</taxon>
        <taxon>Fabaceae</taxon>
        <taxon>Caesalpinioideae</taxon>
        <taxon>Cassia clade</taxon>
        <taxon>Senna</taxon>
    </lineage>
</organism>
<dbReference type="Proteomes" id="UP000634136">
    <property type="component" value="Unassembled WGS sequence"/>
</dbReference>
<evidence type="ECO:0000313" key="15">
    <source>
        <dbReference type="Proteomes" id="UP000634136"/>
    </source>
</evidence>
<sequence length="467" mass="52777">MDPPSKSWSIHTRADIIAKYEVLERVGSGAYSDVYRARRLSDNLIVALKEVHDYQSAYREIEALQILQGSPNVVVMHDYFWREDEDAVLVLEFLRTDLTSVIREAKKEGRGLSVGEIKRWMIQILNGVDACHRNMIVHRDLKPGNLLISEDGMLKLADFGQARILMEPGYDAMDENPQPYEQDTSNHESSLQNPEVFPQTDNLNQEGFCNQEQGAVSREEFFRVLDELKTKASIDDMDKDTNFQDGNTSCLATCTTSDMEDDLLKGSFTYEAEEGGDEQGGLTSCVGTRWYRAPELLYGSEDYGLEIDLWSMGCIFAEILTLEPLFPGTADIDQLSRIIDVLGNLNEEVWPGCSKLCDYRKITFSKVENPPGLEACLPNRSPDEVSLVKELVCYHPARRARAMELLQDKFFKEDPLPVPISGLRVPLTRNEPDDDGYDFNGVDFDSDMEDFSPLNITRTSTGASSRR</sequence>
<proteinExistence type="inferred from homology"/>
<evidence type="ECO:0000256" key="9">
    <source>
        <dbReference type="ARBA" id="ARBA00048367"/>
    </source>
</evidence>
<keyword evidence="6 14" id="KW-0418">Kinase</keyword>
<dbReference type="OrthoDB" id="1732493at2759"/>
<comment type="caution">
    <text evidence="14">The sequence shown here is derived from an EMBL/GenBank/DDBJ whole genome shotgun (WGS) entry which is preliminary data.</text>
</comment>
<keyword evidence="3 11" id="KW-0723">Serine/threonine-protein kinase</keyword>
<dbReference type="InterPro" id="IPR000719">
    <property type="entry name" value="Prot_kinase_dom"/>
</dbReference>
<evidence type="ECO:0000256" key="10">
    <source>
        <dbReference type="PROSITE-ProRule" id="PRU10141"/>
    </source>
</evidence>
<feature type="binding site" evidence="10">
    <location>
        <position position="49"/>
    </location>
    <ligand>
        <name>ATP</name>
        <dbReference type="ChEBI" id="CHEBI:30616"/>
    </ligand>
</feature>
<keyword evidence="4" id="KW-0808">Transferase</keyword>
<keyword evidence="15" id="KW-1185">Reference proteome</keyword>
<evidence type="ECO:0000256" key="4">
    <source>
        <dbReference type="ARBA" id="ARBA00022679"/>
    </source>
</evidence>
<protein>
    <recommendedName>
        <fullName evidence="2">cyclin-dependent kinase</fullName>
        <ecNumber evidence="2">2.7.11.22</ecNumber>
    </recommendedName>
</protein>
<dbReference type="FunFam" id="3.30.200.20:FF:000664">
    <property type="entry name" value="Cyclin-dependent kinase F-1"/>
    <property type="match status" value="1"/>
</dbReference>
<comment type="similarity">
    <text evidence="1">Belongs to the protein kinase superfamily. CMGC Ser/Thr protein kinase family. CDC2/CDKX subfamily.</text>
</comment>
<evidence type="ECO:0000256" key="2">
    <source>
        <dbReference type="ARBA" id="ARBA00012425"/>
    </source>
</evidence>
<evidence type="ECO:0000256" key="5">
    <source>
        <dbReference type="ARBA" id="ARBA00022741"/>
    </source>
</evidence>
<evidence type="ECO:0000256" key="3">
    <source>
        <dbReference type="ARBA" id="ARBA00022527"/>
    </source>
</evidence>
<evidence type="ECO:0000256" key="8">
    <source>
        <dbReference type="ARBA" id="ARBA00047811"/>
    </source>
</evidence>
<evidence type="ECO:0000256" key="6">
    <source>
        <dbReference type="ARBA" id="ARBA00022777"/>
    </source>
</evidence>
<reference evidence="14" key="1">
    <citation type="submission" date="2020-09" db="EMBL/GenBank/DDBJ databases">
        <title>Genome-Enabled Discovery of Anthraquinone Biosynthesis in Senna tora.</title>
        <authorList>
            <person name="Kang S.-H."/>
            <person name="Pandey R.P."/>
            <person name="Lee C.-M."/>
            <person name="Sim J.-S."/>
            <person name="Jeong J.-T."/>
            <person name="Choi B.-S."/>
            <person name="Jung M."/>
            <person name="Ginzburg D."/>
            <person name="Zhao K."/>
            <person name="Won S.Y."/>
            <person name="Oh T.-J."/>
            <person name="Yu Y."/>
            <person name="Kim N.-H."/>
            <person name="Lee O.R."/>
            <person name="Lee T.-H."/>
            <person name="Bashyal P."/>
            <person name="Kim T.-S."/>
            <person name="Lee W.-H."/>
            <person name="Kawkins C."/>
            <person name="Kim C.-K."/>
            <person name="Kim J.S."/>
            <person name="Ahn B.O."/>
            <person name="Rhee S.Y."/>
            <person name="Sohng J.K."/>
        </authorList>
    </citation>
    <scope>NUCLEOTIDE SEQUENCE</scope>
    <source>
        <tissue evidence="14">Leaf</tissue>
    </source>
</reference>
<feature type="compositionally biased region" description="Polar residues" evidence="12">
    <location>
        <begin position="179"/>
        <end position="205"/>
    </location>
</feature>
<keyword evidence="5 10" id="KW-0547">Nucleotide-binding</keyword>
<dbReference type="PROSITE" id="PS00108">
    <property type="entry name" value="PROTEIN_KINASE_ST"/>
    <property type="match status" value="1"/>
</dbReference>
<dbReference type="GO" id="GO:0004693">
    <property type="term" value="F:cyclin-dependent protein serine/threonine kinase activity"/>
    <property type="evidence" value="ECO:0007669"/>
    <property type="project" value="UniProtKB-EC"/>
</dbReference>
<comment type="catalytic activity">
    <reaction evidence="9">
        <text>L-seryl-[protein] + ATP = O-phospho-L-seryl-[protein] + ADP + H(+)</text>
        <dbReference type="Rhea" id="RHEA:17989"/>
        <dbReference type="Rhea" id="RHEA-COMP:9863"/>
        <dbReference type="Rhea" id="RHEA-COMP:11604"/>
        <dbReference type="ChEBI" id="CHEBI:15378"/>
        <dbReference type="ChEBI" id="CHEBI:29999"/>
        <dbReference type="ChEBI" id="CHEBI:30616"/>
        <dbReference type="ChEBI" id="CHEBI:83421"/>
        <dbReference type="ChEBI" id="CHEBI:456216"/>
        <dbReference type="EC" id="2.7.11.22"/>
    </reaction>
</comment>
<feature type="domain" description="Protein kinase" evidence="13">
    <location>
        <begin position="20"/>
        <end position="411"/>
    </location>
</feature>
<dbReference type="AlphaFoldDB" id="A0A834WGA8"/>
<dbReference type="InterPro" id="IPR017441">
    <property type="entry name" value="Protein_kinase_ATP_BS"/>
</dbReference>
<dbReference type="InterPro" id="IPR008271">
    <property type="entry name" value="Ser/Thr_kinase_AS"/>
</dbReference>
<dbReference type="InterPro" id="IPR011009">
    <property type="entry name" value="Kinase-like_dom_sf"/>
</dbReference>
<dbReference type="InterPro" id="IPR050108">
    <property type="entry name" value="CDK"/>
</dbReference>
<dbReference type="EC" id="2.7.11.22" evidence="2"/>
<evidence type="ECO:0000259" key="13">
    <source>
        <dbReference type="PROSITE" id="PS50011"/>
    </source>
</evidence>
<dbReference type="PANTHER" id="PTHR24056:SF171">
    <property type="entry name" value="CYCLIN-DEPENDENT KINASE 20"/>
    <property type="match status" value="1"/>
</dbReference>
<name>A0A834WGA8_9FABA</name>
<evidence type="ECO:0000256" key="7">
    <source>
        <dbReference type="ARBA" id="ARBA00022840"/>
    </source>
</evidence>
<dbReference type="PANTHER" id="PTHR24056">
    <property type="entry name" value="CELL DIVISION PROTEIN KINASE"/>
    <property type="match status" value="1"/>
</dbReference>
<keyword evidence="7 10" id="KW-0067">ATP-binding</keyword>
<dbReference type="Pfam" id="PF00069">
    <property type="entry name" value="Pkinase"/>
    <property type="match status" value="2"/>
</dbReference>
<dbReference type="SUPFAM" id="SSF56112">
    <property type="entry name" value="Protein kinase-like (PK-like)"/>
    <property type="match status" value="1"/>
</dbReference>
<dbReference type="Gene3D" id="1.10.510.10">
    <property type="entry name" value="Transferase(Phosphotransferase) domain 1"/>
    <property type="match status" value="2"/>
</dbReference>
<feature type="region of interest" description="Disordered" evidence="12">
    <location>
        <begin position="173"/>
        <end position="205"/>
    </location>
</feature>
<dbReference type="PROSITE" id="PS00107">
    <property type="entry name" value="PROTEIN_KINASE_ATP"/>
    <property type="match status" value="1"/>
</dbReference>
<evidence type="ECO:0000256" key="12">
    <source>
        <dbReference type="SAM" id="MobiDB-lite"/>
    </source>
</evidence>
<dbReference type="GO" id="GO:0005634">
    <property type="term" value="C:nucleus"/>
    <property type="evidence" value="ECO:0007669"/>
    <property type="project" value="TreeGrafter"/>
</dbReference>
<evidence type="ECO:0000256" key="1">
    <source>
        <dbReference type="ARBA" id="ARBA00006485"/>
    </source>
</evidence>
<gene>
    <name evidence="14" type="ORF">G2W53_025253</name>
</gene>
<accession>A0A834WGA8</accession>
<dbReference type="EMBL" id="JAAIUW010000008">
    <property type="protein sequence ID" value="KAF7819798.1"/>
    <property type="molecule type" value="Genomic_DNA"/>
</dbReference>
<dbReference type="PROSITE" id="PS50011">
    <property type="entry name" value="PROTEIN_KINASE_DOM"/>
    <property type="match status" value="1"/>
</dbReference>
<evidence type="ECO:0000256" key="11">
    <source>
        <dbReference type="RuleBase" id="RU000304"/>
    </source>
</evidence>